<keyword evidence="4 7" id="KW-0812">Transmembrane</keyword>
<feature type="transmembrane region" description="Helical" evidence="7">
    <location>
        <begin position="134"/>
        <end position="154"/>
    </location>
</feature>
<dbReference type="PROSITE" id="PS50928">
    <property type="entry name" value="ABC_TM1"/>
    <property type="match status" value="1"/>
</dbReference>
<evidence type="ECO:0000259" key="8">
    <source>
        <dbReference type="PROSITE" id="PS50928"/>
    </source>
</evidence>
<feature type="domain" description="ABC transmembrane type-1" evidence="8">
    <location>
        <begin position="97"/>
        <end position="300"/>
    </location>
</feature>
<dbReference type="SUPFAM" id="SSF161098">
    <property type="entry name" value="MetI-like"/>
    <property type="match status" value="1"/>
</dbReference>
<evidence type="ECO:0000256" key="5">
    <source>
        <dbReference type="ARBA" id="ARBA00022989"/>
    </source>
</evidence>
<name>A0A291GUP9_9MICO</name>
<feature type="transmembrane region" description="Helical" evidence="7">
    <location>
        <begin position="101"/>
        <end position="122"/>
    </location>
</feature>
<accession>A0A291GUP9</accession>
<dbReference type="RefSeq" id="WP_096798293.1">
    <property type="nucleotide sequence ID" value="NZ_CP023564.1"/>
</dbReference>
<feature type="transmembrane region" description="Helical" evidence="7">
    <location>
        <begin position="287"/>
        <end position="307"/>
    </location>
</feature>
<keyword evidence="6 7" id="KW-0472">Membrane</keyword>
<organism evidence="9 10">
    <name type="scientific">Brachybacterium ginsengisoli</name>
    <dbReference type="NCBI Taxonomy" id="1331682"/>
    <lineage>
        <taxon>Bacteria</taxon>
        <taxon>Bacillati</taxon>
        <taxon>Actinomycetota</taxon>
        <taxon>Actinomycetes</taxon>
        <taxon>Micrococcales</taxon>
        <taxon>Dermabacteraceae</taxon>
        <taxon>Brachybacterium</taxon>
    </lineage>
</organism>
<feature type="transmembrane region" description="Helical" evidence="7">
    <location>
        <begin position="39"/>
        <end position="61"/>
    </location>
</feature>
<protein>
    <submittedName>
        <fullName evidence="9">Sugar ABC transporter permease</fullName>
    </submittedName>
</protein>
<dbReference type="Gene3D" id="1.10.3720.10">
    <property type="entry name" value="MetI-like"/>
    <property type="match status" value="1"/>
</dbReference>
<feature type="transmembrane region" description="Helical" evidence="7">
    <location>
        <begin position="166"/>
        <end position="184"/>
    </location>
</feature>
<comment type="similarity">
    <text evidence="7">Belongs to the binding-protein-dependent transport system permease family.</text>
</comment>
<evidence type="ECO:0000256" key="2">
    <source>
        <dbReference type="ARBA" id="ARBA00022448"/>
    </source>
</evidence>
<evidence type="ECO:0000313" key="9">
    <source>
        <dbReference type="EMBL" id="ATG53814.1"/>
    </source>
</evidence>
<evidence type="ECO:0000256" key="7">
    <source>
        <dbReference type="RuleBase" id="RU363032"/>
    </source>
</evidence>
<dbReference type="InterPro" id="IPR035906">
    <property type="entry name" value="MetI-like_sf"/>
</dbReference>
<dbReference type="PANTHER" id="PTHR43744">
    <property type="entry name" value="ABC TRANSPORTER PERMEASE PROTEIN MG189-RELATED-RELATED"/>
    <property type="match status" value="1"/>
</dbReference>
<dbReference type="GO" id="GO:0005886">
    <property type="term" value="C:plasma membrane"/>
    <property type="evidence" value="ECO:0007669"/>
    <property type="project" value="UniProtKB-SubCell"/>
</dbReference>
<dbReference type="EMBL" id="CP023564">
    <property type="protein sequence ID" value="ATG53814.1"/>
    <property type="molecule type" value="Genomic_DNA"/>
</dbReference>
<evidence type="ECO:0000256" key="4">
    <source>
        <dbReference type="ARBA" id="ARBA00022692"/>
    </source>
</evidence>
<keyword evidence="10" id="KW-1185">Reference proteome</keyword>
<keyword evidence="5 7" id="KW-1133">Transmembrane helix</keyword>
<dbReference type="GO" id="GO:0055085">
    <property type="term" value="P:transmembrane transport"/>
    <property type="evidence" value="ECO:0007669"/>
    <property type="project" value="InterPro"/>
</dbReference>
<keyword evidence="3" id="KW-1003">Cell membrane</keyword>
<gene>
    <name evidence="9" type="ORF">CFK41_02730</name>
</gene>
<feature type="transmembrane region" description="Helical" evidence="7">
    <location>
        <begin position="210"/>
        <end position="231"/>
    </location>
</feature>
<dbReference type="OrthoDB" id="2063054at2"/>
<dbReference type="AlphaFoldDB" id="A0A291GUP9"/>
<dbReference type="KEGG" id="bgg:CFK41_02730"/>
<comment type="subcellular location">
    <subcellularLocation>
        <location evidence="1 7">Cell membrane</location>
        <topology evidence="1 7">Multi-pass membrane protein</topology>
    </subcellularLocation>
</comment>
<evidence type="ECO:0000256" key="1">
    <source>
        <dbReference type="ARBA" id="ARBA00004651"/>
    </source>
</evidence>
<dbReference type="Proteomes" id="UP000217889">
    <property type="component" value="Chromosome"/>
</dbReference>
<dbReference type="InterPro" id="IPR000515">
    <property type="entry name" value="MetI-like"/>
</dbReference>
<reference evidence="9 10" key="1">
    <citation type="journal article" date="2014" name="Int. J. Syst. Evol. Microbiol.">
        <title>Brachybacterium ginsengisoli sp. nov., isolated from soil of a ginseng field.</title>
        <authorList>
            <person name="Hoang V.A."/>
            <person name="Kim Y.J."/>
            <person name="Nguyen N.L."/>
            <person name="Yang D.C."/>
        </authorList>
    </citation>
    <scope>NUCLEOTIDE SEQUENCE [LARGE SCALE GENOMIC DNA]</scope>
    <source>
        <strain evidence="9 10">DCY80</strain>
    </source>
</reference>
<evidence type="ECO:0000256" key="6">
    <source>
        <dbReference type="ARBA" id="ARBA00023136"/>
    </source>
</evidence>
<keyword evidence="2 7" id="KW-0813">Transport</keyword>
<dbReference type="CDD" id="cd06261">
    <property type="entry name" value="TM_PBP2"/>
    <property type="match status" value="1"/>
</dbReference>
<dbReference type="Pfam" id="PF00528">
    <property type="entry name" value="BPD_transp_1"/>
    <property type="match status" value="1"/>
</dbReference>
<evidence type="ECO:0000256" key="3">
    <source>
        <dbReference type="ARBA" id="ARBA00022475"/>
    </source>
</evidence>
<sequence>MTTTTEPRDRLATDRLDGSRVIHKAVGSRDDTWFDRLNVVFVVLIVLVIGYPLWFVVIASISDPLAVQSGKVWLWPVEITTAGYERVFGHSAIWIGYRNSIVYTVVGVAVHLALVLPCAYALSRRHMVGRTLVTWYILFTMLFSGGIIPTYLLVRNLGMLDTMWAVILPGAVGAWSILVGRAFFTQTVPEELGEAAKVDGASDLQTFVRIALPLSLPIIVTLGLFHGVGLWNEYFKALIYLSDRDKFPLQLVLRELLIVSQDPSAGGGAGQGGDAGSIVEQVRLAGLIKYAVMILASLPLLIIYPFLQRFFTQGVLIGSVKG</sequence>
<proteinExistence type="inferred from homology"/>
<evidence type="ECO:0000313" key="10">
    <source>
        <dbReference type="Proteomes" id="UP000217889"/>
    </source>
</evidence>
<dbReference type="PANTHER" id="PTHR43744:SF9">
    <property type="entry name" value="POLYGALACTURONAN_RHAMNOGALACTURONAN TRANSPORT SYSTEM PERMEASE PROTEIN YTCP"/>
    <property type="match status" value="1"/>
</dbReference>